<dbReference type="AlphaFoldDB" id="A0A820YRF4"/>
<sequence>RGGSGVTDRVFNQILTEMDGRGTKNNVFIIGATNRPDIIDSTILRPGRLDQLIYIPLPDNGSRRAIIKASLSKSFVVKDDDINYLTNATNGFTGADLTTICQRAVALAIKESNKEKRQQIHLTTTNSDETDPVPICRDHFKHAMKFPRRLVSDNDRRQYEVFAQTLQGTEDQHLMEQMHEETRRMQHVITENTKNK</sequence>
<dbReference type="GO" id="GO:0031593">
    <property type="term" value="F:polyubiquitin modification-dependent protein binding"/>
    <property type="evidence" value="ECO:0007669"/>
    <property type="project" value="TreeGrafter"/>
</dbReference>
<gene>
    <name evidence="5" type="ORF">TIS948_LOCUS2511</name>
    <name evidence="6" type="ORF">UJA718_LOCUS29411</name>
</gene>
<evidence type="ECO:0000256" key="1">
    <source>
        <dbReference type="ARBA" id="ARBA00022741"/>
    </source>
</evidence>
<dbReference type="InterPro" id="IPR003959">
    <property type="entry name" value="ATPase_AAA_core"/>
</dbReference>
<evidence type="ECO:0000259" key="4">
    <source>
        <dbReference type="Pfam" id="PF17862"/>
    </source>
</evidence>
<dbReference type="Pfam" id="PF17862">
    <property type="entry name" value="AAA_lid_3"/>
    <property type="match status" value="1"/>
</dbReference>
<dbReference type="GO" id="GO:0005829">
    <property type="term" value="C:cytosol"/>
    <property type="evidence" value="ECO:0007669"/>
    <property type="project" value="TreeGrafter"/>
</dbReference>
<reference evidence="6" key="1">
    <citation type="submission" date="2021-02" db="EMBL/GenBank/DDBJ databases">
        <authorList>
            <person name="Nowell W R."/>
        </authorList>
    </citation>
    <scope>NUCLEOTIDE SEQUENCE</scope>
</reference>
<dbReference type="GO" id="GO:0005634">
    <property type="term" value="C:nucleus"/>
    <property type="evidence" value="ECO:0007669"/>
    <property type="project" value="TreeGrafter"/>
</dbReference>
<feature type="domain" description="AAA ATPase AAA+ lid" evidence="4">
    <location>
        <begin position="79"/>
        <end position="118"/>
    </location>
</feature>
<dbReference type="Proteomes" id="UP000663873">
    <property type="component" value="Unassembled WGS sequence"/>
</dbReference>
<dbReference type="InterPro" id="IPR041569">
    <property type="entry name" value="AAA_lid_3"/>
</dbReference>
<dbReference type="Proteomes" id="UP000663825">
    <property type="component" value="Unassembled WGS sequence"/>
</dbReference>
<proteinExistence type="predicted"/>
<dbReference type="GO" id="GO:0005524">
    <property type="term" value="F:ATP binding"/>
    <property type="evidence" value="ECO:0007669"/>
    <property type="project" value="UniProtKB-KW"/>
</dbReference>
<dbReference type="Gene3D" id="3.40.50.300">
    <property type="entry name" value="P-loop containing nucleotide triphosphate hydrolases"/>
    <property type="match status" value="1"/>
</dbReference>
<evidence type="ECO:0000313" key="6">
    <source>
        <dbReference type="EMBL" id="CAF4551841.1"/>
    </source>
</evidence>
<dbReference type="Pfam" id="PF00004">
    <property type="entry name" value="AAA"/>
    <property type="match status" value="1"/>
</dbReference>
<organism evidence="6 7">
    <name type="scientific">Rotaria socialis</name>
    <dbReference type="NCBI Taxonomy" id="392032"/>
    <lineage>
        <taxon>Eukaryota</taxon>
        <taxon>Metazoa</taxon>
        <taxon>Spiralia</taxon>
        <taxon>Gnathifera</taxon>
        <taxon>Rotifera</taxon>
        <taxon>Eurotatoria</taxon>
        <taxon>Bdelloidea</taxon>
        <taxon>Philodinida</taxon>
        <taxon>Philodinidae</taxon>
        <taxon>Rotaria</taxon>
    </lineage>
</organism>
<dbReference type="PANTHER" id="PTHR23077:SF171">
    <property type="entry name" value="NUCLEAR VALOSIN-CONTAINING PROTEIN-LIKE"/>
    <property type="match status" value="1"/>
</dbReference>
<comment type="caution">
    <text evidence="6">The sequence shown here is derived from an EMBL/GenBank/DDBJ whole genome shotgun (WGS) entry which is preliminary data.</text>
</comment>
<dbReference type="EMBL" id="CAJNXB010000116">
    <property type="protein sequence ID" value="CAF3022226.1"/>
    <property type="molecule type" value="Genomic_DNA"/>
</dbReference>
<evidence type="ECO:0000313" key="5">
    <source>
        <dbReference type="EMBL" id="CAF3022226.1"/>
    </source>
</evidence>
<keyword evidence="7" id="KW-1185">Reference proteome</keyword>
<dbReference type="PANTHER" id="PTHR23077">
    <property type="entry name" value="AAA-FAMILY ATPASE"/>
    <property type="match status" value="1"/>
</dbReference>
<dbReference type="GO" id="GO:0030970">
    <property type="term" value="P:retrograde protein transport, ER to cytosol"/>
    <property type="evidence" value="ECO:0007669"/>
    <property type="project" value="TreeGrafter"/>
</dbReference>
<dbReference type="GO" id="GO:0016887">
    <property type="term" value="F:ATP hydrolysis activity"/>
    <property type="evidence" value="ECO:0007669"/>
    <property type="project" value="InterPro"/>
</dbReference>
<evidence type="ECO:0000256" key="2">
    <source>
        <dbReference type="ARBA" id="ARBA00022840"/>
    </source>
</evidence>
<evidence type="ECO:0000313" key="7">
    <source>
        <dbReference type="Proteomes" id="UP000663873"/>
    </source>
</evidence>
<dbReference type="EMBL" id="CAJOBP010009408">
    <property type="protein sequence ID" value="CAF4551841.1"/>
    <property type="molecule type" value="Genomic_DNA"/>
</dbReference>
<keyword evidence="2" id="KW-0067">ATP-binding</keyword>
<feature type="domain" description="ATPase AAA-type core" evidence="3">
    <location>
        <begin position="4"/>
        <end position="57"/>
    </location>
</feature>
<dbReference type="GO" id="GO:0097352">
    <property type="term" value="P:autophagosome maturation"/>
    <property type="evidence" value="ECO:0007669"/>
    <property type="project" value="TreeGrafter"/>
</dbReference>
<dbReference type="GO" id="GO:0034098">
    <property type="term" value="C:VCP-NPL4-UFD1 AAA ATPase complex"/>
    <property type="evidence" value="ECO:0007669"/>
    <property type="project" value="TreeGrafter"/>
</dbReference>
<evidence type="ECO:0000259" key="3">
    <source>
        <dbReference type="Pfam" id="PF00004"/>
    </source>
</evidence>
<keyword evidence="1" id="KW-0547">Nucleotide-binding</keyword>
<dbReference type="SUPFAM" id="SSF52540">
    <property type="entry name" value="P-loop containing nucleoside triphosphate hydrolases"/>
    <property type="match status" value="1"/>
</dbReference>
<dbReference type="GO" id="GO:0051228">
    <property type="term" value="P:mitotic spindle disassembly"/>
    <property type="evidence" value="ECO:0007669"/>
    <property type="project" value="TreeGrafter"/>
</dbReference>
<dbReference type="Gene3D" id="6.10.20.150">
    <property type="match status" value="1"/>
</dbReference>
<feature type="non-terminal residue" evidence="6">
    <location>
        <position position="1"/>
    </location>
</feature>
<dbReference type="InterPro" id="IPR027417">
    <property type="entry name" value="P-loop_NTPase"/>
</dbReference>
<name>A0A820YRF4_9BILA</name>
<dbReference type="InterPro" id="IPR050168">
    <property type="entry name" value="AAA_ATPase_domain"/>
</dbReference>
<accession>A0A820YRF4</accession>
<dbReference type="OrthoDB" id="27435at2759"/>
<protein>
    <submittedName>
        <fullName evidence="6">Uncharacterized protein</fullName>
    </submittedName>
</protein>